<evidence type="ECO:0000256" key="4">
    <source>
        <dbReference type="ARBA" id="ARBA00022679"/>
    </source>
</evidence>
<keyword evidence="6" id="KW-0418">Kinase</keyword>
<keyword evidence="8" id="KW-0289">Folate biosynthesis</keyword>
<evidence type="ECO:0000256" key="6">
    <source>
        <dbReference type="ARBA" id="ARBA00022777"/>
    </source>
</evidence>
<evidence type="ECO:0000256" key="8">
    <source>
        <dbReference type="ARBA" id="ARBA00022909"/>
    </source>
</evidence>
<dbReference type="Pfam" id="PF01288">
    <property type="entry name" value="HPPK"/>
    <property type="match status" value="1"/>
</dbReference>
<dbReference type="EMBL" id="JBHSGL010000007">
    <property type="protein sequence ID" value="MFC4713873.1"/>
    <property type="molecule type" value="Genomic_DNA"/>
</dbReference>
<dbReference type="NCBIfam" id="TIGR01498">
    <property type="entry name" value="folK"/>
    <property type="match status" value="1"/>
</dbReference>
<dbReference type="PANTHER" id="PTHR43071:SF1">
    <property type="entry name" value="2-AMINO-4-HYDROXY-6-HYDROXYMETHYLDIHYDROPTERIDINE PYROPHOSPHOKINASE"/>
    <property type="match status" value="1"/>
</dbReference>
<sequence length="163" mass="18692">MNIAYLSLGSNLGDRKAQLQEAVRLLQAHTGISNVKISSIYETAPVGFIEQSAFLNLAVRLETELSALDLLDVCQEIEQALHRERLVHWGPRTVDLDILLYNHDNMKTERLVIPHPHMQERAFVLVPLRELIPKLILPADVEAQELRLWKTYSDTNAFIYDHE</sequence>
<reference evidence="11" key="1">
    <citation type="journal article" date="2019" name="Int. J. Syst. Evol. Microbiol.">
        <title>The Global Catalogue of Microorganisms (GCM) 10K type strain sequencing project: providing services to taxonomists for standard genome sequencing and annotation.</title>
        <authorList>
            <consortium name="The Broad Institute Genomics Platform"/>
            <consortium name="The Broad Institute Genome Sequencing Center for Infectious Disease"/>
            <person name="Wu L."/>
            <person name="Ma J."/>
        </authorList>
    </citation>
    <scope>NUCLEOTIDE SEQUENCE [LARGE SCALE GENOMIC DNA]</scope>
    <source>
        <strain evidence="11">CGMCC 1.12151</strain>
    </source>
</reference>
<evidence type="ECO:0000256" key="3">
    <source>
        <dbReference type="ARBA" id="ARBA00013253"/>
    </source>
</evidence>
<evidence type="ECO:0000256" key="5">
    <source>
        <dbReference type="ARBA" id="ARBA00022741"/>
    </source>
</evidence>
<comment type="catalytic activity">
    <reaction evidence="1">
        <text>6-hydroxymethyl-7,8-dihydropterin + ATP = (7,8-dihydropterin-6-yl)methyl diphosphate + AMP + H(+)</text>
        <dbReference type="Rhea" id="RHEA:11412"/>
        <dbReference type="ChEBI" id="CHEBI:15378"/>
        <dbReference type="ChEBI" id="CHEBI:30616"/>
        <dbReference type="ChEBI" id="CHEBI:44841"/>
        <dbReference type="ChEBI" id="CHEBI:72950"/>
        <dbReference type="ChEBI" id="CHEBI:456215"/>
        <dbReference type="EC" id="2.7.6.3"/>
    </reaction>
</comment>
<keyword evidence="4 10" id="KW-0808">Transferase</keyword>
<evidence type="ECO:0000256" key="1">
    <source>
        <dbReference type="ARBA" id="ARBA00000198"/>
    </source>
</evidence>
<protein>
    <recommendedName>
        <fullName evidence="3">2-amino-4-hydroxy-6-hydroxymethyldihydropteridine diphosphokinase</fullName>
        <ecNumber evidence="3">2.7.6.3</ecNumber>
    </recommendedName>
</protein>
<feature type="domain" description="7,8-dihydro-6-hydroxymethylpterin-pyrophosphokinase" evidence="9">
    <location>
        <begin position="88"/>
        <end position="99"/>
    </location>
</feature>
<dbReference type="Gene3D" id="3.30.70.560">
    <property type="entry name" value="7,8-Dihydro-6-hydroxymethylpterin-pyrophosphokinase HPPK"/>
    <property type="match status" value="1"/>
</dbReference>
<keyword evidence="11" id="KW-1185">Reference proteome</keyword>
<proteinExistence type="predicted"/>
<evidence type="ECO:0000313" key="11">
    <source>
        <dbReference type="Proteomes" id="UP001595932"/>
    </source>
</evidence>
<dbReference type="InterPro" id="IPR000550">
    <property type="entry name" value="Hppk"/>
</dbReference>
<comment type="caution">
    <text evidence="10">The sequence shown here is derived from an EMBL/GenBank/DDBJ whole genome shotgun (WGS) entry which is preliminary data.</text>
</comment>
<dbReference type="PROSITE" id="PS00794">
    <property type="entry name" value="HPPK"/>
    <property type="match status" value="1"/>
</dbReference>
<dbReference type="Proteomes" id="UP001595932">
    <property type="component" value="Unassembled WGS sequence"/>
</dbReference>
<keyword evidence="5" id="KW-0547">Nucleotide-binding</keyword>
<dbReference type="CDD" id="cd00483">
    <property type="entry name" value="HPPK"/>
    <property type="match status" value="1"/>
</dbReference>
<organism evidence="10 11">
    <name type="scientific">Planococcus dechangensis</name>
    <dbReference type="NCBI Taxonomy" id="1176255"/>
    <lineage>
        <taxon>Bacteria</taxon>
        <taxon>Bacillati</taxon>
        <taxon>Bacillota</taxon>
        <taxon>Bacilli</taxon>
        <taxon>Bacillales</taxon>
        <taxon>Caryophanaceae</taxon>
        <taxon>Planococcus</taxon>
    </lineage>
</organism>
<dbReference type="InterPro" id="IPR035907">
    <property type="entry name" value="Hppk_sf"/>
</dbReference>
<keyword evidence="7" id="KW-0067">ATP-binding</keyword>
<evidence type="ECO:0000256" key="2">
    <source>
        <dbReference type="ARBA" id="ARBA00005051"/>
    </source>
</evidence>
<dbReference type="GO" id="GO:0003848">
    <property type="term" value="F:2-amino-4-hydroxy-6-hydroxymethyldihydropteridine diphosphokinase activity"/>
    <property type="evidence" value="ECO:0007669"/>
    <property type="project" value="UniProtKB-EC"/>
</dbReference>
<accession>A0ABV9MFM9</accession>
<comment type="pathway">
    <text evidence="2">Cofactor biosynthesis; tetrahydrofolate biosynthesis; 2-amino-4-hydroxy-6-hydroxymethyl-7,8-dihydropteridine diphosphate from 7,8-dihydroneopterin triphosphate: step 4/4.</text>
</comment>
<gene>
    <name evidence="10" type="primary">folK</name>
    <name evidence="10" type="ORF">ACFO5U_13415</name>
</gene>
<dbReference type="PANTHER" id="PTHR43071">
    <property type="entry name" value="2-AMINO-4-HYDROXY-6-HYDROXYMETHYLDIHYDROPTERIDINE PYROPHOSPHOKINASE"/>
    <property type="match status" value="1"/>
</dbReference>
<evidence type="ECO:0000313" key="10">
    <source>
        <dbReference type="EMBL" id="MFC4713873.1"/>
    </source>
</evidence>
<dbReference type="SUPFAM" id="SSF55083">
    <property type="entry name" value="6-hydroxymethyl-7,8-dihydropterin pyrophosphokinase, HPPK"/>
    <property type="match status" value="1"/>
</dbReference>
<evidence type="ECO:0000259" key="9">
    <source>
        <dbReference type="PROSITE" id="PS00794"/>
    </source>
</evidence>
<name>A0ABV9MFM9_9BACL</name>
<evidence type="ECO:0000256" key="7">
    <source>
        <dbReference type="ARBA" id="ARBA00022840"/>
    </source>
</evidence>
<dbReference type="RefSeq" id="WP_377279611.1">
    <property type="nucleotide sequence ID" value="NZ_JBHSGL010000007.1"/>
</dbReference>
<dbReference type="EC" id="2.7.6.3" evidence="3"/>